<evidence type="ECO:0000313" key="14">
    <source>
        <dbReference type="Proteomes" id="UP000181951"/>
    </source>
</evidence>
<dbReference type="SUPFAM" id="SSF56796">
    <property type="entry name" value="Dehydroquinate synthase-like"/>
    <property type="match status" value="1"/>
</dbReference>
<evidence type="ECO:0000256" key="4">
    <source>
        <dbReference type="ARBA" id="ARBA00023027"/>
    </source>
</evidence>
<dbReference type="EC" id="4.2.3.124" evidence="9"/>
<evidence type="ECO:0000256" key="3">
    <source>
        <dbReference type="ARBA" id="ARBA00022723"/>
    </source>
</evidence>
<keyword evidence="14" id="KW-1185">Reference proteome</keyword>
<comment type="function">
    <text evidence="6">Catalyzes the intramolecular carbocycle formation from D-glucose-6-phosphate to 2-deoxy-scyllo-inosose (DOI).</text>
</comment>
<evidence type="ECO:0000256" key="5">
    <source>
        <dbReference type="ARBA" id="ARBA00035757"/>
    </source>
</evidence>
<proteinExistence type="inferred from homology"/>
<name>A0A1H8ELN0_9ACTN</name>
<comment type="catalytic activity">
    <reaction evidence="5">
        <text>D-glucose 6-phosphate = 2-deoxy-L-scyllo-inosose + phosphate</text>
        <dbReference type="Rhea" id="RHEA:33071"/>
        <dbReference type="ChEBI" id="CHEBI:43474"/>
        <dbReference type="ChEBI" id="CHEBI:61548"/>
        <dbReference type="ChEBI" id="CHEBI:64796"/>
        <dbReference type="EC" id="4.2.3.124"/>
    </reaction>
</comment>
<comment type="cofactor">
    <cofactor evidence="1">
        <name>NAD(+)</name>
        <dbReference type="ChEBI" id="CHEBI:57540"/>
    </cofactor>
</comment>
<organism evidence="13 14">
    <name type="scientific">Actinacidiphila rubida</name>
    <dbReference type="NCBI Taxonomy" id="310780"/>
    <lineage>
        <taxon>Bacteria</taxon>
        <taxon>Bacillati</taxon>
        <taxon>Actinomycetota</taxon>
        <taxon>Actinomycetes</taxon>
        <taxon>Kitasatosporales</taxon>
        <taxon>Streptomycetaceae</taxon>
        <taxon>Actinacidiphila</taxon>
    </lineage>
</organism>
<protein>
    <recommendedName>
        <fullName evidence="10">2-deoxy-scyllo-inosose synthase</fullName>
        <ecNumber evidence="9">4.2.3.124</ecNumber>
    </recommendedName>
</protein>
<dbReference type="STRING" id="310780.SAMN05216267_1002270"/>
<evidence type="ECO:0000256" key="8">
    <source>
        <dbReference type="ARBA" id="ARBA00038469"/>
    </source>
</evidence>
<dbReference type="InterPro" id="IPR050071">
    <property type="entry name" value="Dehydroquinate_synthase"/>
</dbReference>
<dbReference type="RefSeq" id="WP_069466224.1">
    <property type="nucleotide sequence ID" value="NZ_FODD01000002.1"/>
</dbReference>
<dbReference type="PANTHER" id="PTHR43622:SF1">
    <property type="entry name" value="3-DEHYDROQUINATE SYNTHASE"/>
    <property type="match status" value="1"/>
</dbReference>
<sequence>MQPGKTRHDEVLGFAFQREFSGGIDIGTGNLESDLARRLEGATPFVLADEDVWSGPVGDAVTKAASGLSDHQVLRVRAGESAKTHETWRATLEWMHAAGVRRRDVLVIVGGGSLSDMGGFSAASYMRGIPYINVPTTLLGQADAAVGGKVAINLPGAKNAVGAFHHPRAVVADAAVLATLSRRDLAAGLAECVKVAAAQPSGDLFRFLSSHAADLLRHDIPALEHVVRAAVTEKLRLVAPDPFEEDLARVLNFGHTVGHALETADGYLNWRHGEAVAVGMATACRVARSLHLTDTDVTSVFHDLLSLLGLPLAVPGRLVPGVLSALDGIRTIRDGRLNYVVPLAVGQLTVVDEVASDVLAAAMSLGDDG</sequence>
<evidence type="ECO:0000256" key="7">
    <source>
        <dbReference type="ARBA" id="ARBA00037923"/>
    </source>
</evidence>
<evidence type="ECO:0000256" key="1">
    <source>
        <dbReference type="ARBA" id="ARBA00001911"/>
    </source>
</evidence>
<reference evidence="13 14" key="1">
    <citation type="submission" date="2016-10" db="EMBL/GenBank/DDBJ databases">
        <authorList>
            <person name="de Groot N.N."/>
        </authorList>
    </citation>
    <scope>NUCLEOTIDE SEQUENCE [LARGE SCALE GENOMIC DNA]</scope>
    <source>
        <strain evidence="13 14">CGMCC 4.2026</strain>
    </source>
</reference>
<evidence type="ECO:0000256" key="9">
    <source>
        <dbReference type="ARBA" id="ARBA00039146"/>
    </source>
</evidence>
<feature type="domain" description="3-dehydroquinate synthase C-terminal" evidence="12">
    <location>
        <begin position="188"/>
        <end position="315"/>
    </location>
</feature>
<dbReference type="GO" id="GO:0003856">
    <property type="term" value="F:3-dehydroquinate synthase activity"/>
    <property type="evidence" value="ECO:0007669"/>
    <property type="project" value="TreeGrafter"/>
</dbReference>
<accession>A0A1H8ELN0</accession>
<evidence type="ECO:0000256" key="6">
    <source>
        <dbReference type="ARBA" id="ARBA00037594"/>
    </source>
</evidence>
<dbReference type="AlphaFoldDB" id="A0A1H8ELN0"/>
<dbReference type="Pfam" id="PF24621">
    <property type="entry name" value="DHQS_C"/>
    <property type="match status" value="1"/>
</dbReference>
<dbReference type="InterPro" id="IPR030960">
    <property type="entry name" value="DHQS/DOIS_N"/>
</dbReference>
<keyword evidence="3" id="KW-0479">Metal-binding</keyword>
<comment type="cofactor">
    <cofactor evidence="2">
        <name>Co(2+)</name>
        <dbReference type="ChEBI" id="CHEBI:48828"/>
    </cofactor>
</comment>
<evidence type="ECO:0000259" key="12">
    <source>
        <dbReference type="Pfam" id="PF24621"/>
    </source>
</evidence>
<evidence type="ECO:0000259" key="11">
    <source>
        <dbReference type="Pfam" id="PF01761"/>
    </source>
</evidence>
<feature type="domain" description="3-dehydroquinate synthase N-terminal" evidence="11">
    <location>
        <begin position="75"/>
        <end position="185"/>
    </location>
</feature>
<dbReference type="EMBL" id="FODD01000002">
    <property type="protein sequence ID" value="SEN20383.1"/>
    <property type="molecule type" value="Genomic_DNA"/>
</dbReference>
<dbReference type="GO" id="GO:0046872">
    <property type="term" value="F:metal ion binding"/>
    <property type="evidence" value="ECO:0007669"/>
    <property type="project" value="UniProtKB-KW"/>
</dbReference>
<dbReference type="Gene3D" id="3.40.50.1970">
    <property type="match status" value="1"/>
</dbReference>
<dbReference type="Pfam" id="PF01761">
    <property type="entry name" value="DHQ_synthase"/>
    <property type="match status" value="1"/>
</dbReference>
<keyword evidence="4" id="KW-0520">NAD</keyword>
<evidence type="ECO:0000313" key="13">
    <source>
        <dbReference type="EMBL" id="SEN20383.1"/>
    </source>
</evidence>
<comment type="similarity">
    <text evidence="8">Belongs to the sugar phosphate cyclases superfamily. DOI synthase family.</text>
</comment>
<gene>
    <name evidence="13" type="ORF">SAMN05216267_1002270</name>
</gene>
<evidence type="ECO:0000256" key="10">
    <source>
        <dbReference type="ARBA" id="ARBA00040375"/>
    </source>
</evidence>
<dbReference type="Proteomes" id="UP000181951">
    <property type="component" value="Unassembled WGS sequence"/>
</dbReference>
<evidence type="ECO:0000256" key="2">
    <source>
        <dbReference type="ARBA" id="ARBA00001941"/>
    </source>
</evidence>
<dbReference type="PANTHER" id="PTHR43622">
    <property type="entry name" value="3-DEHYDROQUINATE SYNTHASE"/>
    <property type="match status" value="1"/>
</dbReference>
<comment type="pathway">
    <text evidence="7">Metabolic intermediate biosynthesis; 2-deoxystreptamine biosynthesis; 2-deoxystreptamine from D-glucose 6-phosphate: step 1/4.</text>
</comment>
<dbReference type="Gene3D" id="1.20.1090.10">
    <property type="entry name" value="Dehydroquinate synthase-like - alpha domain"/>
    <property type="match status" value="1"/>
</dbReference>
<dbReference type="InterPro" id="IPR056179">
    <property type="entry name" value="DHQS_C"/>
</dbReference>
<dbReference type="CDD" id="cd08195">
    <property type="entry name" value="DHQS"/>
    <property type="match status" value="1"/>
</dbReference>